<dbReference type="InterPro" id="IPR011704">
    <property type="entry name" value="ATPase_dyneun-rel_AAA"/>
</dbReference>
<keyword evidence="3" id="KW-1185">Reference proteome</keyword>
<sequence>MAMYLLKKDEDRTPVYDAAAKWRERCLIHDGSIIWEDESIWTHSNLKRLQEIFVHNPDESGSSFEEKLKKQLHGEPDYMYKLFVELVFVYYLFPYKRSIRFETKLNKLQEIASWKNISINQKAAIFKGLENGLGSTGTFYNTNKFDEISYIILIALHLKEKKIDERQEILSDQKKIKDFAVKTRALIGKRVQMQHVLLHLVMPDKFERIASYGHKDRIVRAFEYITENAKLNDTDEKLLMIREHFEKSYVDENVDFYDTKEIAEKWAPLEKKIQPAPTGTGKQDDSNSINSSFDKFGDGLVFENEEVLIEQVTTAIQNGKHIILTGPPGTGKSKLAYKINELYGKRPIAVTASSNWSTYETIGGYRPDRNGILNFESGIFLKCFKDEKTNESLNTWLIIDEINRADIDKAFGSLFSVLAGDEITLPFESKSGKLITIKPETETGNLETNDHTFIVPKDWRIIGTMNTVDKSSLYEMSYAFMRRFAFIPVGIPKEITSMLMEQYLESWKITDYPYVEILTEIWRLINKYRKIGPAIIQDIARHTIDNEDFTSSIILYVLPQFEGLPIQRIKEFAQDIDSKTEAVIVMEQLNDFINDFFEDGLF</sequence>
<dbReference type="InterPro" id="IPR027417">
    <property type="entry name" value="P-loop_NTPase"/>
</dbReference>
<evidence type="ECO:0000313" key="2">
    <source>
        <dbReference type="EMBL" id="GEN81841.1"/>
    </source>
</evidence>
<dbReference type="SUPFAM" id="SSF52540">
    <property type="entry name" value="P-loop containing nucleoside triphosphate hydrolases"/>
    <property type="match status" value="1"/>
</dbReference>
<dbReference type="Proteomes" id="UP000321901">
    <property type="component" value="Unassembled WGS sequence"/>
</dbReference>
<evidence type="ECO:0000313" key="3">
    <source>
        <dbReference type="Proteomes" id="UP000321901"/>
    </source>
</evidence>
<dbReference type="SMART" id="SM00382">
    <property type="entry name" value="AAA"/>
    <property type="match status" value="1"/>
</dbReference>
<dbReference type="AlphaFoldDB" id="A0A511Z320"/>
<dbReference type="PANTHER" id="PTHR37291:SF1">
    <property type="entry name" value="TYPE IV METHYL-DIRECTED RESTRICTION ENZYME ECOKMCRB SUBUNIT"/>
    <property type="match status" value="1"/>
</dbReference>
<proteinExistence type="predicted"/>
<reference evidence="2 3" key="1">
    <citation type="submission" date="2019-07" db="EMBL/GenBank/DDBJ databases">
        <title>Whole genome shotgun sequence of Sporosarcina luteola NBRC 105378.</title>
        <authorList>
            <person name="Hosoyama A."/>
            <person name="Uohara A."/>
            <person name="Ohji S."/>
            <person name="Ichikawa N."/>
        </authorList>
    </citation>
    <scope>NUCLEOTIDE SEQUENCE [LARGE SCALE GENOMIC DNA]</scope>
    <source>
        <strain evidence="2 3">NBRC 105378</strain>
    </source>
</reference>
<name>A0A511Z320_9BACL</name>
<protein>
    <recommendedName>
        <fullName evidence="1">AAA+ ATPase domain-containing protein</fullName>
    </recommendedName>
</protein>
<dbReference type="RefSeq" id="WP_147054302.1">
    <property type="nucleotide sequence ID" value="NZ_BJYL01000003.1"/>
</dbReference>
<organism evidence="2 3">
    <name type="scientific">Sporosarcina luteola</name>
    <dbReference type="NCBI Taxonomy" id="582850"/>
    <lineage>
        <taxon>Bacteria</taxon>
        <taxon>Bacillati</taxon>
        <taxon>Bacillota</taxon>
        <taxon>Bacilli</taxon>
        <taxon>Bacillales</taxon>
        <taxon>Caryophanaceae</taxon>
        <taxon>Sporosarcina</taxon>
    </lineage>
</organism>
<comment type="caution">
    <text evidence="2">The sequence shown here is derived from an EMBL/GenBank/DDBJ whole genome shotgun (WGS) entry which is preliminary data.</text>
</comment>
<accession>A0A511Z320</accession>
<dbReference type="PANTHER" id="PTHR37291">
    <property type="entry name" value="5-METHYLCYTOSINE-SPECIFIC RESTRICTION ENZYME B"/>
    <property type="match status" value="1"/>
</dbReference>
<dbReference type="InterPro" id="IPR052934">
    <property type="entry name" value="Methyl-DNA_Rec/Restrict_Enz"/>
</dbReference>
<dbReference type="EMBL" id="BJYL01000003">
    <property type="protein sequence ID" value="GEN81841.1"/>
    <property type="molecule type" value="Genomic_DNA"/>
</dbReference>
<dbReference type="InterPro" id="IPR003593">
    <property type="entry name" value="AAA+_ATPase"/>
</dbReference>
<dbReference type="OrthoDB" id="9781481at2"/>
<dbReference type="Gene3D" id="3.40.50.300">
    <property type="entry name" value="P-loop containing nucleotide triphosphate hydrolases"/>
    <property type="match status" value="1"/>
</dbReference>
<gene>
    <name evidence="2" type="ORF">SLU01_01530</name>
</gene>
<dbReference type="GO" id="GO:0005524">
    <property type="term" value="F:ATP binding"/>
    <property type="evidence" value="ECO:0007669"/>
    <property type="project" value="InterPro"/>
</dbReference>
<dbReference type="GO" id="GO:0016887">
    <property type="term" value="F:ATP hydrolysis activity"/>
    <property type="evidence" value="ECO:0007669"/>
    <property type="project" value="InterPro"/>
</dbReference>
<evidence type="ECO:0000259" key="1">
    <source>
        <dbReference type="SMART" id="SM00382"/>
    </source>
</evidence>
<dbReference type="Pfam" id="PF07728">
    <property type="entry name" value="AAA_5"/>
    <property type="match status" value="1"/>
</dbReference>
<feature type="domain" description="AAA+ ATPase" evidence="1">
    <location>
        <begin position="318"/>
        <end position="490"/>
    </location>
</feature>